<dbReference type="RefSeq" id="WP_191942845.1">
    <property type="nucleotide sequence ID" value="NZ_JACYNP010000001.1"/>
</dbReference>
<keyword evidence="1" id="KW-0472">Membrane</keyword>
<keyword evidence="1" id="KW-0812">Transmembrane</keyword>
<keyword evidence="1" id="KW-1133">Transmembrane helix</keyword>
<keyword evidence="3" id="KW-1185">Reference proteome</keyword>
<dbReference type="PANTHER" id="PTHR38684:SF1">
    <property type="entry name" value="PROTEIN AMPE"/>
    <property type="match status" value="1"/>
</dbReference>
<comment type="caution">
    <text evidence="2">The sequence shown here is derived from an EMBL/GenBank/DDBJ whole genome shotgun (WGS) entry which is preliminary data.</text>
</comment>
<feature type="transmembrane region" description="Helical" evidence="1">
    <location>
        <begin position="259"/>
        <end position="277"/>
    </location>
</feature>
<feature type="transmembrane region" description="Helical" evidence="1">
    <location>
        <begin position="71"/>
        <end position="89"/>
    </location>
</feature>
<sequence length="278" mass="30800">MSFLVLLLAVVIEKFSALRQRVQRDAPWLNQLSRLESNPRTARRPWWILILTVVLPLVVLALVLTIVGSVAYGWLVLPIHLLVLIYSLGRGDVKATLGSFRDACRRGDQEAAVLVAERDLGVQAENEEQLLGGAQTYLLWQVYQGFFAVIFWYFVLGPVAALAYRLLALASEHGRTPALVERATQARHAFDWVPVRLLAASFALVGNFVAVSRVMLSELLNWNISASRLISRVGCVAGEVPAPVVGLEGVNSLDVLWELLIRSAIVWYVGFALITLFV</sequence>
<dbReference type="InterPro" id="IPR052966">
    <property type="entry name" value="Beta-lactamase_Reg"/>
</dbReference>
<reference evidence="2 3" key="1">
    <citation type="journal article" date="2020" name="FEMS Microbiol. Ecol.">
        <title>Temporal dynamics of bacterial communities during seed development and maturation.</title>
        <authorList>
            <person name="Chesneau G."/>
            <person name="Torres-Cortes G."/>
            <person name="Briand M."/>
            <person name="Darrasse A."/>
            <person name="Preveaux A."/>
            <person name="Marais C."/>
            <person name="Jacques M.A."/>
            <person name="Shade A."/>
            <person name="Barret M."/>
        </authorList>
    </citation>
    <scope>NUCLEOTIDE SEQUENCE [LARGE SCALE GENOMIC DNA]</scope>
    <source>
        <strain evidence="2 3">CFBP13723</strain>
    </source>
</reference>
<dbReference type="PANTHER" id="PTHR38684">
    <property type="entry name" value="PROTEIN AMPE"/>
    <property type="match status" value="1"/>
</dbReference>
<accession>A0ABR9A218</accession>
<dbReference type="Pfam" id="PF17113">
    <property type="entry name" value="AmpE"/>
    <property type="match status" value="1"/>
</dbReference>
<evidence type="ECO:0000256" key="1">
    <source>
        <dbReference type="SAM" id="Phobius"/>
    </source>
</evidence>
<organism evidence="2 3">
    <name type="scientific">Pseudomonas lutea</name>
    <dbReference type="NCBI Taxonomy" id="243924"/>
    <lineage>
        <taxon>Bacteria</taxon>
        <taxon>Pseudomonadati</taxon>
        <taxon>Pseudomonadota</taxon>
        <taxon>Gammaproteobacteria</taxon>
        <taxon>Pseudomonadales</taxon>
        <taxon>Pseudomonadaceae</taxon>
        <taxon>Pseudomonas</taxon>
    </lineage>
</organism>
<feature type="transmembrane region" description="Helical" evidence="1">
    <location>
        <begin position="46"/>
        <end position="64"/>
    </location>
</feature>
<name>A0ABR9A218_9PSED</name>
<feature type="transmembrane region" description="Helical" evidence="1">
    <location>
        <begin position="197"/>
        <end position="216"/>
    </location>
</feature>
<dbReference type="EMBL" id="JACYNP010000001">
    <property type="protein sequence ID" value="MBD8119942.1"/>
    <property type="molecule type" value="Genomic_DNA"/>
</dbReference>
<gene>
    <name evidence="2" type="primary">ampE</name>
    <name evidence="2" type="ORF">IFT62_01830</name>
</gene>
<protein>
    <submittedName>
        <fullName evidence="2">Regulatory signaling modulator protein AmpE</fullName>
    </submittedName>
</protein>
<feature type="transmembrane region" description="Helical" evidence="1">
    <location>
        <begin position="146"/>
        <end position="167"/>
    </location>
</feature>
<dbReference type="InterPro" id="IPR031347">
    <property type="entry name" value="AmpE"/>
</dbReference>
<proteinExistence type="predicted"/>
<evidence type="ECO:0000313" key="2">
    <source>
        <dbReference type="EMBL" id="MBD8119942.1"/>
    </source>
</evidence>
<dbReference type="Proteomes" id="UP000625247">
    <property type="component" value="Unassembled WGS sequence"/>
</dbReference>
<evidence type="ECO:0000313" key="3">
    <source>
        <dbReference type="Proteomes" id="UP000625247"/>
    </source>
</evidence>